<reference evidence="2" key="1">
    <citation type="submission" date="2019-04" db="EMBL/GenBank/DDBJ databases">
        <title>Friends and foes A comparative genomics studyof 23 Aspergillus species from section Flavi.</title>
        <authorList>
            <consortium name="DOE Joint Genome Institute"/>
            <person name="Kjaerbolling I."/>
            <person name="Vesth T."/>
            <person name="Frisvad J.C."/>
            <person name="Nybo J.L."/>
            <person name="Theobald S."/>
            <person name="Kildgaard S."/>
            <person name="Isbrandt T."/>
            <person name="Kuo A."/>
            <person name="Sato A."/>
            <person name="Lyhne E.K."/>
            <person name="Kogle M.E."/>
            <person name="Wiebenga A."/>
            <person name="Kun R.S."/>
            <person name="Lubbers R.J."/>
            <person name="Makela M.R."/>
            <person name="Barry K."/>
            <person name="Chovatia M."/>
            <person name="Clum A."/>
            <person name="Daum C."/>
            <person name="Haridas S."/>
            <person name="He G."/>
            <person name="LaButti K."/>
            <person name="Lipzen A."/>
            <person name="Mondo S."/>
            <person name="Riley R."/>
            <person name="Salamov A."/>
            <person name="Simmons B.A."/>
            <person name="Magnuson J.K."/>
            <person name="Henrissat B."/>
            <person name="Mortensen U.H."/>
            <person name="Larsen T.O."/>
            <person name="Devries R.P."/>
            <person name="Grigoriev I.V."/>
            <person name="Machida M."/>
            <person name="Baker S.E."/>
            <person name="Andersen M.R."/>
        </authorList>
    </citation>
    <scope>NUCLEOTIDE SEQUENCE [LARGE SCALE GENOMIC DNA]</scope>
    <source>
        <strain evidence="2">CBS 130015</strain>
    </source>
</reference>
<protein>
    <submittedName>
        <fullName evidence="1">Uncharacterized protein</fullName>
    </submittedName>
</protein>
<dbReference type="AlphaFoldDB" id="A0A5N6W3D3"/>
<name>A0A5N6W3D3_9EURO</name>
<dbReference type="EMBL" id="ML738314">
    <property type="protein sequence ID" value="KAE8315038.1"/>
    <property type="molecule type" value="Genomic_DNA"/>
</dbReference>
<organism evidence="1 2">
    <name type="scientific">Aspergillus transmontanensis</name>
    <dbReference type="NCBI Taxonomy" id="1034304"/>
    <lineage>
        <taxon>Eukaryota</taxon>
        <taxon>Fungi</taxon>
        <taxon>Dikarya</taxon>
        <taxon>Ascomycota</taxon>
        <taxon>Pezizomycotina</taxon>
        <taxon>Eurotiomycetes</taxon>
        <taxon>Eurotiomycetidae</taxon>
        <taxon>Eurotiales</taxon>
        <taxon>Aspergillaceae</taxon>
        <taxon>Aspergillus</taxon>
        <taxon>Aspergillus subgen. Circumdati</taxon>
    </lineage>
</organism>
<evidence type="ECO:0000313" key="2">
    <source>
        <dbReference type="Proteomes" id="UP000325433"/>
    </source>
</evidence>
<sequence>MRSLSVLCLIPAPWQIGPLLPPKVISTIITLRGNVTRFVFTHQYRNCSLVVAQPTRTSDLVGSSFKGPSSVIELSNVGLSPKRMGQRGSRDSTLGSCAAWCRLRVDMSIHPLSRAKTGDQEWR</sequence>
<accession>A0A5N6W3D3</accession>
<proteinExistence type="predicted"/>
<keyword evidence="2" id="KW-1185">Reference proteome</keyword>
<dbReference type="Proteomes" id="UP000325433">
    <property type="component" value="Unassembled WGS sequence"/>
</dbReference>
<gene>
    <name evidence="1" type="ORF">BDV41DRAFT_531767</name>
</gene>
<evidence type="ECO:0000313" key="1">
    <source>
        <dbReference type="EMBL" id="KAE8315038.1"/>
    </source>
</evidence>